<dbReference type="GO" id="GO:0004622">
    <property type="term" value="F:phosphatidylcholine lysophospholipase activity"/>
    <property type="evidence" value="ECO:0007669"/>
    <property type="project" value="TreeGrafter"/>
</dbReference>
<dbReference type="InterPro" id="IPR013830">
    <property type="entry name" value="SGNH_hydro"/>
</dbReference>
<dbReference type="STRING" id="1908237.BEN47_07000"/>
<evidence type="ECO:0000313" key="3">
    <source>
        <dbReference type="Proteomes" id="UP000176294"/>
    </source>
</evidence>
<keyword evidence="3" id="KW-1185">Reference proteome</keyword>
<evidence type="ECO:0000259" key="1">
    <source>
        <dbReference type="Pfam" id="PF13472"/>
    </source>
</evidence>
<evidence type="ECO:0000313" key="2">
    <source>
        <dbReference type="EMBL" id="OGX89387.1"/>
    </source>
</evidence>
<proteinExistence type="predicted"/>
<gene>
    <name evidence="2" type="ORF">BEN47_07000</name>
</gene>
<dbReference type="SUPFAM" id="SSF52266">
    <property type="entry name" value="SGNH hydrolase"/>
    <property type="match status" value="1"/>
</dbReference>
<accession>A0A1G1TET5</accession>
<reference evidence="2 3" key="1">
    <citation type="submission" date="2016-08" db="EMBL/GenBank/DDBJ databases">
        <title>Hymenobacter coccineus sp. nov., Hymenobacter lapidarius sp. nov. and Hymenobacter glacialis sp. nov., isolated from Antarctic soil.</title>
        <authorList>
            <person name="Sedlacek I."/>
            <person name="Kralova S."/>
            <person name="Kyrova K."/>
            <person name="Maslanova I."/>
            <person name="Stankova E."/>
            <person name="Vrbovska V."/>
            <person name="Nemec M."/>
            <person name="Bartak M."/>
            <person name="Svec P."/>
            <person name="Busse H.-J."/>
            <person name="Pantucek R."/>
        </authorList>
    </citation>
    <scope>NUCLEOTIDE SEQUENCE [LARGE SCALE GENOMIC DNA]</scope>
    <source>
        <strain evidence="2 3">CCM 8643</strain>
    </source>
</reference>
<dbReference type="InterPro" id="IPR051532">
    <property type="entry name" value="Ester_Hydrolysis_Enzymes"/>
</dbReference>
<feature type="domain" description="SGNH hydrolase-type esterase" evidence="1">
    <location>
        <begin position="34"/>
        <end position="197"/>
    </location>
</feature>
<dbReference type="EMBL" id="MDZB01000022">
    <property type="protein sequence ID" value="OGX89387.1"/>
    <property type="molecule type" value="Genomic_DNA"/>
</dbReference>
<dbReference type="OrthoDB" id="9786188at2"/>
<dbReference type="PANTHER" id="PTHR30383">
    <property type="entry name" value="THIOESTERASE 1/PROTEASE 1/LYSOPHOSPHOLIPASE L1"/>
    <property type="match status" value="1"/>
</dbReference>
<dbReference type="Pfam" id="PF13472">
    <property type="entry name" value="Lipase_GDSL_2"/>
    <property type="match status" value="1"/>
</dbReference>
<organism evidence="2 3">
    <name type="scientific">Hymenobacter lapidarius</name>
    <dbReference type="NCBI Taxonomy" id="1908237"/>
    <lineage>
        <taxon>Bacteria</taxon>
        <taxon>Pseudomonadati</taxon>
        <taxon>Bacteroidota</taxon>
        <taxon>Cytophagia</taxon>
        <taxon>Cytophagales</taxon>
        <taxon>Hymenobacteraceae</taxon>
        <taxon>Hymenobacter</taxon>
    </lineage>
</organism>
<dbReference type="PANTHER" id="PTHR30383:SF5">
    <property type="entry name" value="SGNH HYDROLASE-TYPE ESTERASE DOMAIN-CONTAINING PROTEIN"/>
    <property type="match status" value="1"/>
</dbReference>
<name>A0A1G1TET5_9BACT</name>
<dbReference type="InterPro" id="IPR036514">
    <property type="entry name" value="SGNH_hydro_sf"/>
</dbReference>
<dbReference type="Gene3D" id="3.40.50.1110">
    <property type="entry name" value="SGNH hydrolase"/>
    <property type="match status" value="1"/>
</dbReference>
<protein>
    <submittedName>
        <fullName evidence="2">Arylesterase</fullName>
    </submittedName>
</protein>
<dbReference type="AlphaFoldDB" id="A0A1G1TET5"/>
<sequence>MIVLAVCGLRAEAQAPSPQPARSSVSAPQKRVVFFGNSLTAGYGVAPKSNLPSQIAQKIEAAGLNYQVVNAGVSGETTAGGLARVGSVLRQPVDVFVLELGANDVFRLVPVPEIRRNLQGIIDAVRKKNPKAQIVVAGLQIPGDFGPGYVTEFQSLFRALAIKNKAALIPYLLEDVGGVPELNQQDGIHPTAAGYRVVARTVWATLAPLLQVKA</sequence>
<dbReference type="Proteomes" id="UP000176294">
    <property type="component" value="Unassembled WGS sequence"/>
</dbReference>
<comment type="caution">
    <text evidence="2">The sequence shown here is derived from an EMBL/GenBank/DDBJ whole genome shotgun (WGS) entry which is preliminary data.</text>
</comment>
<dbReference type="CDD" id="cd01822">
    <property type="entry name" value="Lysophospholipase_L1_like"/>
    <property type="match status" value="1"/>
</dbReference>